<evidence type="ECO:0000256" key="12">
    <source>
        <dbReference type="RuleBase" id="RU364061"/>
    </source>
</evidence>
<reference evidence="13" key="1">
    <citation type="submission" date="2025-08" db="UniProtKB">
        <authorList>
            <consortium name="Ensembl"/>
        </authorList>
    </citation>
    <scope>IDENTIFICATION</scope>
</reference>
<evidence type="ECO:0000256" key="7">
    <source>
        <dbReference type="ARBA" id="ARBA00022989"/>
    </source>
</evidence>
<evidence type="ECO:0000256" key="6">
    <source>
        <dbReference type="ARBA" id="ARBA00022692"/>
    </source>
</evidence>
<comment type="subcellular location">
    <subcellularLocation>
        <location evidence="2 12">Cell membrane</location>
        <topology evidence="2 12">Multi-pass membrane protein</topology>
    </subcellularLocation>
</comment>
<keyword evidence="7 12" id="KW-1133">Transmembrane helix</keyword>
<dbReference type="GeneTree" id="ENSGT00960000186612"/>
<feature type="transmembrane region" description="Helical" evidence="12">
    <location>
        <begin position="20"/>
        <end position="39"/>
    </location>
</feature>
<dbReference type="InterPro" id="IPR004072">
    <property type="entry name" value="Vmron_rcpt_1"/>
</dbReference>
<protein>
    <recommendedName>
        <fullName evidence="12">Vomeronasal type-1 receptor</fullName>
    </recommendedName>
</protein>
<keyword evidence="5 12" id="KW-0589">Pheromone response</keyword>
<evidence type="ECO:0000256" key="11">
    <source>
        <dbReference type="ARBA" id="ARBA00023224"/>
    </source>
</evidence>
<keyword evidence="6 12" id="KW-0812">Transmembrane</keyword>
<evidence type="ECO:0000256" key="10">
    <source>
        <dbReference type="ARBA" id="ARBA00023170"/>
    </source>
</evidence>
<keyword evidence="4 12" id="KW-1003">Cell membrane</keyword>
<evidence type="ECO:0000256" key="5">
    <source>
        <dbReference type="ARBA" id="ARBA00022507"/>
    </source>
</evidence>
<organism evidence="13 14">
    <name type="scientific">Prolemur simus</name>
    <name type="common">Greater bamboo lemur</name>
    <name type="synonym">Hapalemur simus</name>
    <dbReference type="NCBI Taxonomy" id="1328070"/>
    <lineage>
        <taxon>Eukaryota</taxon>
        <taxon>Metazoa</taxon>
        <taxon>Chordata</taxon>
        <taxon>Craniata</taxon>
        <taxon>Vertebrata</taxon>
        <taxon>Euteleostomi</taxon>
        <taxon>Mammalia</taxon>
        <taxon>Eutheria</taxon>
        <taxon>Euarchontoglires</taxon>
        <taxon>Primates</taxon>
        <taxon>Strepsirrhini</taxon>
        <taxon>Lemuriformes</taxon>
        <taxon>Lemuridae</taxon>
        <taxon>Prolemur</taxon>
    </lineage>
</organism>
<reference evidence="13" key="2">
    <citation type="submission" date="2025-09" db="UniProtKB">
        <authorList>
            <consortium name="Ensembl"/>
        </authorList>
    </citation>
    <scope>IDENTIFICATION</scope>
</reference>
<feature type="transmembrane region" description="Helical" evidence="12">
    <location>
        <begin position="59"/>
        <end position="80"/>
    </location>
</feature>
<evidence type="ECO:0000256" key="4">
    <source>
        <dbReference type="ARBA" id="ARBA00022475"/>
    </source>
</evidence>
<evidence type="ECO:0000313" key="13">
    <source>
        <dbReference type="Ensembl" id="ENSPSMP00000011302.1"/>
    </source>
</evidence>
<dbReference type="GO" id="GO:0005886">
    <property type="term" value="C:plasma membrane"/>
    <property type="evidence" value="ECO:0007669"/>
    <property type="project" value="UniProtKB-SubCell"/>
</dbReference>
<comment type="similarity">
    <text evidence="3 12">Belongs to the G-protein coupled receptor 1 family.</text>
</comment>
<evidence type="ECO:0000256" key="3">
    <source>
        <dbReference type="ARBA" id="ARBA00010663"/>
    </source>
</evidence>
<keyword evidence="9 12" id="KW-0472">Membrane</keyword>
<comment type="caution">
    <text evidence="12">Lacks conserved residue(s) required for the propagation of feature annotation.</text>
</comment>
<dbReference type="Pfam" id="PF03402">
    <property type="entry name" value="V1R"/>
    <property type="match status" value="1"/>
</dbReference>
<keyword evidence="8 12" id="KW-0297">G-protein coupled receptor</keyword>
<dbReference type="Proteomes" id="UP000694414">
    <property type="component" value="Unplaced"/>
</dbReference>
<name>A0A8C8Z5R5_PROSS</name>
<accession>A0A8C8Z5R5</accession>
<evidence type="ECO:0000256" key="2">
    <source>
        <dbReference type="ARBA" id="ARBA00004651"/>
    </source>
</evidence>
<evidence type="ECO:0000256" key="8">
    <source>
        <dbReference type="ARBA" id="ARBA00023040"/>
    </source>
</evidence>
<evidence type="ECO:0000256" key="1">
    <source>
        <dbReference type="ARBA" id="ARBA00003878"/>
    </source>
</evidence>
<evidence type="ECO:0000313" key="14">
    <source>
        <dbReference type="Proteomes" id="UP000694414"/>
    </source>
</evidence>
<dbReference type="GO" id="GO:0016503">
    <property type="term" value="F:pheromone receptor activity"/>
    <property type="evidence" value="ECO:0007669"/>
    <property type="project" value="InterPro"/>
</dbReference>
<dbReference type="AlphaFoldDB" id="A0A8C8Z5R5"/>
<comment type="function">
    <text evidence="1">Putative pheromone receptor.</text>
</comment>
<dbReference type="SUPFAM" id="SSF81321">
    <property type="entry name" value="Family A G protein-coupled receptor-like"/>
    <property type="match status" value="1"/>
</dbReference>
<dbReference type="PANTHER" id="PTHR24062">
    <property type="entry name" value="VOMERONASAL TYPE-1 RECEPTOR"/>
    <property type="match status" value="1"/>
</dbReference>
<evidence type="ECO:0000256" key="9">
    <source>
        <dbReference type="ARBA" id="ARBA00023136"/>
    </source>
</evidence>
<keyword evidence="11 12" id="KW-0807">Transducer</keyword>
<dbReference type="GO" id="GO:0019236">
    <property type="term" value="P:response to pheromone"/>
    <property type="evidence" value="ECO:0007669"/>
    <property type="project" value="UniProtKB-KW"/>
</dbReference>
<dbReference type="Ensembl" id="ENSPSMT00000013175.1">
    <property type="protein sequence ID" value="ENSPSMP00000011302.1"/>
    <property type="gene ID" value="ENSPSMG00000008156.1"/>
</dbReference>
<proteinExistence type="inferred from homology"/>
<keyword evidence="10 12" id="KW-0675">Receptor</keyword>
<sequence>MYFHHNILRTIGEVALKTIFLLQIEVGTLANVILFFHNVSPILTGLRMRPTHTILAHMAVANSLVLLFAGIPHMMVAFVLKKLLSNLGCKLVFLTWIFSCHR</sequence>
<keyword evidence="14" id="KW-1185">Reference proteome</keyword>